<organism evidence="2 3">
    <name type="scientific">Athelia psychrophila</name>
    <dbReference type="NCBI Taxonomy" id="1759441"/>
    <lineage>
        <taxon>Eukaryota</taxon>
        <taxon>Fungi</taxon>
        <taxon>Dikarya</taxon>
        <taxon>Basidiomycota</taxon>
        <taxon>Agaricomycotina</taxon>
        <taxon>Agaricomycetes</taxon>
        <taxon>Agaricomycetidae</taxon>
        <taxon>Atheliales</taxon>
        <taxon>Atheliaceae</taxon>
        <taxon>Athelia</taxon>
    </lineage>
</organism>
<dbReference type="AlphaFoldDB" id="A0A167UWG1"/>
<evidence type="ECO:0000256" key="1">
    <source>
        <dbReference type="SAM" id="MobiDB-lite"/>
    </source>
</evidence>
<dbReference type="EMBL" id="KV417929">
    <property type="protein sequence ID" value="KZP04377.1"/>
    <property type="molecule type" value="Genomic_DNA"/>
</dbReference>
<evidence type="ECO:0000313" key="3">
    <source>
        <dbReference type="Proteomes" id="UP000076532"/>
    </source>
</evidence>
<reference evidence="2 3" key="1">
    <citation type="journal article" date="2016" name="Mol. Biol. Evol.">
        <title>Comparative Genomics of Early-Diverging Mushroom-Forming Fungi Provides Insights into the Origins of Lignocellulose Decay Capabilities.</title>
        <authorList>
            <person name="Nagy L.G."/>
            <person name="Riley R."/>
            <person name="Tritt A."/>
            <person name="Adam C."/>
            <person name="Daum C."/>
            <person name="Floudas D."/>
            <person name="Sun H."/>
            <person name="Yadav J.S."/>
            <person name="Pangilinan J."/>
            <person name="Larsson K.H."/>
            <person name="Matsuura K."/>
            <person name="Barry K."/>
            <person name="Labutti K."/>
            <person name="Kuo R."/>
            <person name="Ohm R.A."/>
            <person name="Bhattacharya S.S."/>
            <person name="Shirouzu T."/>
            <person name="Yoshinaga Y."/>
            <person name="Martin F.M."/>
            <person name="Grigoriev I.V."/>
            <person name="Hibbett D.S."/>
        </authorList>
    </citation>
    <scope>NUCLEOTIDE SEQUENCE [LARGE SCALE GENOMIC DNA]</scope>
    <source>
        <strain evidence="2 3">CBS 109695</strain>
    </source>
</reference>
<dbReference type="Proteomes" id="UP000076532">
    <property type="component" value="Unassembled WGS sequence"/>
</dbReference>
<protein>
    <submittedName>
        <fullName evidence="2">Uncharacterized protein</fullName>
    </submittedName>
</protein>
<name>A0A167UWG1_9AGAM</name>
<keyword evidence="3" id="KW-1185">Reference proteome</keyword>
<proteinExistence type="predicted"/>
<feature type="region of interest" description="Disordered" evidence="1">
    <location>
        <begin position="22"/>
        <end position="57"/>
    </location>
</feature>
<accession>A0A167UWG1</accession>
<gene>
    <name evidence="2" type="ORF">FIBSPDRAFT_413170</name>
</gene>
<evidence type="ECO:0000313" key="2">
    <source>
        <dbReference type="EMBL" id="KZP04377.1"/>
    </source>
</evidence>
<sequence>MPAAAACKQSCLVLHHINPPKQSLSTSCTRDRHNTIGEPADPTLRQRMNRVDSPQVGDLYAPPSHISWAPGQVQRRIAQIFTYIRPTAPSDRTSTFLSGK</sequence>